<organism evidence="1 2">
    <name type="scientific">Lindgomyces ingoldianus</name>
    <dbReference type="NCBI Taxonomy" id="673940"/>
    <lineage>
        <taxon>Eukaryota</taxon>
        <taxon>Fungi</taxon>
        <taxon>Dikarya</taxon>
        <taxon>Ascomycota</taxon>
        <taxon>Pezizomycotina</taxon>
        <taxon>Dothideomycetes</taxon>
        <taxon>Pleosporomycetidae</taxon>
        <taxon>Pleosporales</taxon>
        <taxon>Lindgomycetaceae</taxon>
        <taxon>Lindgomyces</taxon>
    </lineage>
</organism>
<evidence type="ECO:0000313" key="2">
    <source>
        <dbReference type="Proteomes" id="UP000799755"/>
    </source>
</evidence>
<evidence type="ECO:0000313" key="1">
    <source>
        <dbReference type="EMBL" id="KAF2476575.1"/>
    </source>
</evidence>
<sequence length="824" mass="92781">MDDLLPSYESAIEQNPWELVAKYLPSDDLCSAALVCQKWFEIFTPRLWGNPASHFGVQNDTVYVALTRFKRTLFWSRLCVRELTHTLHLPPAHAEIYGGPHCEWLRDCLERLPNLQCLIVNGLPFFDHASLLTLRHSSLWWRSNHPSAFPVFGLRLLDASGCSNATSTGLSEALTHFPDLVSLDLSRTIAAKDETVLSKLKFLRNLRVLKLRGLGLRDSDFSIIAISVGTRVRSLDVRENHLTDGSARLLLNHCLKETSNDFLRPRSPLPPVRHSRPLGETDIFGTEDLDAHLRKKLTQGFVGSLAIEEARDVGVTHLYLSKNSVTVEGFSGLLRSRRLQVLDIGTPPTVLQRPQNLLEEEEEEDEDLILPGVEKLTPVLAEYAAERMVYLRINYAVVTEDAPVDRVPSLRAELGGDLAKYTPSGAHELEATEPPQPELESTDNAIYELPGDLVRPVELPLSSPLTEATQTSQESTSLTKDVRESMKVKRARTPTIEVTPEKREIKRGPAYAPEPVWSKLPLSPVSPILDISGGLSPIANFMDGATRTSSVSSDEERQTITKPRQNSTYYVEDRRARLDLRQAKENRFHPGMIPKAHTLVLTDVPTTTENPEIVRRLIQFIKDCAEEAYIARLRAKHTYALPPGRSRTIAEREYARSLFALRRIVFEMSPPQAAPKKISTSWRQYPTKSSTEDADSEAFWEAATHDFSFFGDEECGLPNAEPGRHLPLTAMSGLMLAPHRPAPAPKSRQPNDDFRPVFDVVSEIARFRNDRKAVYHGAMQYGEQDPFVEDYWPGDISVVRKPIDSDPGHVDYYGNRYESGYLYR</sequence>
<comment type="caution">
    <text evidence="1">The sequence shown here is derived from an EMBL/GenBank/DDBJ whole genome shotgun (WGS) entry which is preliminary data.</text>
</comment>
<name>A0ACB6RCW9_9PLEO</name>
<gene>
    <name evidence="1" type="ORF">BDR25DRAFT_277817</name>
</gene>
<proteinExistence type="predicted"/>
<keyword evidence="2" id="KW-1185">Reference proteome</keyword>
<accession>A0ACB6RCW9</accession>
<dbReference type="EMBL" id="MU003494">
    <property type="protein sequence ID" value="KAF2476575.1"/>
    <property type="molecule type" value="Genomic_DNA"/>
</dbReference>
<dbReference type="Proteomes" id="UP000799755">
    <property type="component" value="Unassembled WGS sequence"/>
</dbReference>
<protein>
    <submittedName>
        <fullName evidence="1">Uncharacterized protein</fullName>
    </submittedName>
</protein>
<reference evidence="1" key="1">
    <citation type="journal article" date="2020" name="Stud. Mycol.">
        <title>101 Dothideomycetes genomes: a test case for predicting lifestyles and emergence of pathogens.</title>
        <authorList>
            <person name="Haridas S."/>
            <person name="Albert R."/>
            <person name="Binder M."/>
            <person name="Bloem J."/>
            <person name="Labutti K."/>
            <person name="Salamov A."/>
            <person name="Andreopoulos B."/>
            <person name="Baker S."/>
            <person name="Barry K."/>
            <person name="Bills G."/>
            <person name="Bluhm B."/>
            <person name="Cannon C."/>
            <person name="Castanera R."/>
            <person name="Culley D."/>
            <person name="Daum C."/>
            <person name="Ezra D."/>
            <person name="Gonzalez J."/>
            <person name="Henrissat B."/>
            <person name="Kuo A."/>
            <person name="Liang C."/>
            <person name="Lipzen A."/>
            <person name="Lutzoni F."/>
            <person name="Magnuson J."/>
            <person name="Mondo S."/>
            <person name="Nolan M."/>
            <person name="Ohm R."/>
            <person name="Pangilinan J."/>
            <person name="Park H.-J."/>
            <person name="Ramirez L."/>
            <person name="Alfaro M."/>
            <person name="Sun H."/>
            <person name="Tritt A."/>
            <person name="Yoshinaga Y."/>
            <person name="Zwiers L.-H."/>
            <person name="Turgeon B."/>
            <person name="Goodwin S."/>
            <person name="Spatafora J."/>
            <person name="Crous P."/>
            <person name="Grigoriev I."/>
        </authorList>
    </citation>
    <scope>NUCLEOTIDE SEQUENCE</scope>
    <source>
        <strain evidence="1">ATCC 200398</strain>
    </source>
</reference>